<name>A0ABW0BIE1_9ACTN</name>
<comment type="caution">
    <text evidence="8">The sequence shown here is derived from an EMBL/GenBank/DDBJ whole genome shotgun (WGS) entry which is preliminary data.</text>
</comment>
<sequence length="454" mass="50624">MSSPTAVMWFRRDLRLADNPALVEAADAGGGVLPLFVLDPHLWGPAGAPRRAYLGASLRSLDASLRQRRAGLSVVRGDPVRRVVLAAKAVGADRVHVAADHGPYGAERDRRVEEALTAAGIELVRTGSPYAVAPGRVTNGSGKPYQVFTPFSRAWAEHGWRAPVDPPTGAHWLSLDEDTTDIPDPALPDGIALPEAGEAAARRRWAEFLDDVDDYADRRDLPGTDGTSRMSVHLKYGEVHPRTLLADLARRRSRGAATYRTELAWREFYADVLHHRPDSARDYYRPELSRMAYDEPGAEFDAWREGRTGFPVVDAGMRQLRATGWVHNRVRMIVASFLVKDLHVEWQHGARHFLQWLVDGDLASNNHGWQWVAGSGTDAAPYFRVFNPTTQGRKFDPDGAYVRRWVPELADPDRVPDPHDPDEATRREVGYPAPLVDHKAERQEALDRYQAVRA</sequence>
<evidence type="ECO:0000313" key="8">
    <source>
        <dbReference type="EMBL" id="MFC5176865.1"/>
    </source>
</evidence>
<dbReference type="PROSITE" id="PS51645">
    <property type="entry name" value="PHR_CRY_ALPHA_BETA"/>
    <property type="match status" value="1"/>
</dbReference>
<dbReference type="InterPro" id="IPR018394">
    <property type="entry name" value="DNA_photolyase_1_CS_C"/>
</dbReference>
<dbReference type="SUPFAM" id="SSF52425">
    <property type="entry name" value="Cryptochrome/photolyase, N-terminal domain"/>
    <property type="match status" value="1"/>
</dbReference>
<gene>
    <name evidence="8" type="ORF">ACFPGP_09290</name>
</gene>
<keyword evidence="8" id="KW-0456">Lyase</keyword>
<dbReference type="PROSITE" id="PS00394">
    <property type="entry name" value="DNA_PHOTOLYASES_1_1"/>
    <property type="match status" value="1"/>
</dbReference>
<evidence type="ECO:0000313" key="9">
    <source>
        <dbReference type="Proteomes" id="UP001596087"/>
    </source>
</evidence>
<evidence type="ECO:0000256" key="3">
    <source>
        <dbReference type="ARBA" id="ARBA00022827"/>
    </source>
</evidence>
<dbReference type="Gene3D" id="1.25.40.80">
    <property type="match status" value="1"/>
</dbReference>
<dbReference type="InterPro" id="IPR036134">
    <property type="entry name" value="Crypto/Photolyase_FAD-like_sf"/>
</dbReference>
<evidence type="ECO:0000256" key="5">
    <source>
        <dbReference type="RuleBase" id="RU004182"/>
    </source>
</evidence>
<dbReference type="GO" id="GO:0003904">
    <property type="term" value="F:deoxyribodipyrimidine photo-lyase activity"/>
    <property type="evidence" value="ECO:0007669"/>
    <property type="project" value="UniProtKB-EC"/>
</dbReference>
<feature type="compositionally biased region" description="Basic and acidic residues" evidence="6">
    <location>
        <begin position="411"/>
        <end position="429"/>
    </location>
</feature>
<comment type="similarity">
    <text evidence="5">Belongs to the DNA photolyase family.</text>
</comment>
<dbReference type="InterPro" id="IPR002081">
    <property type="entry name" value="Cryptochrome/DNA_photolyase_1"/>
</dbReference>
<protein>
    <submittedName>
        <fullName evidence="8">Cryptochrome/photolyase family protein</fullName>
        <ecNumber evidence="8">4.1.99.3</ecNumber>
    </submittedName>
</protein>
<evidence type="ECO:0000256" key="2">
    <source>
        <dbReference type="ARBA" id="ARBA00022630"/>
    </source>
</evidence>
<feature type="region of interest" description="Disordered" evidence="6">
    <location>
        <begin position="410"/>
        <end position="454"/>
    </location>
</feature>
<dbReference type="InterPro" id="IPR006050">
    <property type="entry name" value="DNA_photolyase_N"/>
</dbReference>
<dbReference type="EC" id="4.1.99.3" evidence="8"/>
<evidence type="ECO:0000256" key="4">
    <source>
        <dbReference type="ARBA" id="ARBA00022991"/>
    </source>
</evidence>
<dbReference type="SUPFAM" id="SSF48173">
    <property type="entry name" value="Cryptochrome/photolyase FAD-binding domain"/>
    <property type="match status" value="1"/>
</dbReference>
<dbReference type="InterPro" id="IPR005101">
    <property type="entry name" value="Cryptochr/Photolyase_FAD-bd"/>
</dbReference>
<proteinExistence type="inferred from homology"/>
<dbReference type="Pfam" id="PF03441">
    <property type="entry name" value="FAD_binding_7"/>
    <property type="match status" value="1"/>
</dbReference>
<keyword evidence="2 5" id="KW-0285">Flavoprotein</keyword>
<dbReference type="InterPro" id="IPR014729">
    <property type="entry name" value="Rossmann-like_a/b/a_fold"/>
</dbReference>
<keyword evidence="9" id="KW-1185">Reference proteome</keyword>
<evidence type="ECO:0000256" key="6">
    <source>
        <dbReference type="SAM" id="MobiDB-lite"/>
    </source>
</evidence>
<dbReference type="PANTHER" id="PTHR11455">
    <property type="entry name" value="CRYPTOCHROME"/>
    <property type="match status" value="1"/>
</dbReference>
<evidence type="ECO:0000256" key="1">
    <source>
        <dbReference type="ARBA" id="ARBA00001974"/>
    </source>
</evidence>
<accession>A0ABW0BIE1</accession>
<feature type="domain" description="Photolyase/cryptochrome alpha/beta" evidence="7">
    <location>
        <begin position="4"/>
        <end position="131"/>
    </location>
</feature>
<organism evidence="8 9">
    <name type="scientific">Nocardioides taihuensis</name>
    <dbReference type="NCBI Taxonomy" id="1835606"/>
    <lineage>
        <taxon>Bacteria</taxon>
        <taxon>Bacillati</taxon>
        <taxon>Actinomycetota</taxon>
        <taxon>Actinomycetes</taxon>
        <taxon>Propionibacteriales</taxon>
        <taxon>Nocardioidaceae</taxon>
        <taxon>Nocardioides</taxon>
    </lineage>
</organism>
<dbReference type="EMBL" id="JBHSKD010000008">
    <property type="protein sequence ID" value="MFC5176865.1"/>
    <property type="molecule type" value="Genomic_DNA"/>
</dbReference>
<dbReference type="Pfam" id="PF00875">
    <property type="entry name" value="DNA_photolyase"/>
    <property type="match status" value="1"/>
</dbReference>
<dbReference type="Gene3D" id="1.10.579.10">
    <property type="entry name" value="DNA Cyclobutane Dipyrimidine Photolyase, subunit A, domain 3"/>
    <property type="match status" value="1"/>
</dbReference>
<feature type="compositionally biased region" description="Basic and acidic residues" evidence="6">
    <location>
        <begin position="436"/>
        <end position="447"/>
    </location>
</feature>
<dbReference type="PANTHER" id="PTHR11455:SF9">
    <property type="entry name" value="CRYPTOCHROME CIRCADIAN CLOCK 5 ISOFORM X1"/>
    <property type="match status" value="1"/>
</dbReference>
<keyword evidence="4 5" id="KW-0157">Chromophore</keyword>
<dbReference type="InterPro" id="IPR036155">
    <property type="entry name" value="Crypto/Photolyase_N_sf"/>
</dbReference>
<dbReference type="PROSITE" id="PS00691">
    <property type="entry name" value="DNA_PHOTOLYASES_1_2"/>
    <property type="match status" value="1"/>
</dbReference>
<comment type="cofactor">
    <cofactor evidence="1">
        <name>FAD</name>
        <dbReference type="ChEBI" id="CHEBI:57692"/>
    </cofactor>
</comment>
<evidence type="ECO:0000259" key="7">
    <source>
        <dbReference type="PROSITE" id="PS51645"/>
    </source>
</evidence>
<reference evidence="9" key="1">
    <citation type="journal article" date="2019" name="Int. J. Syst. Evol. Microbiol.">
        <title>The Global Catalogue of Microorganisms (GCM) 10K type strain sequencing project: providing services to taxonomists for standard genome sequencing and annotation.</title>
        <authorList>
            <consortium name="The Broad Institute Genomics Platform"/>
            <consortium name="The Broad Institute Genome Sequencing Center for Infectious Disease"/>
            <person name="Wu L."/>
            <person name="Ma J."/>
        </authorList>
    </citation>
    <scope>NUCLEOTIDE SEQUENCE [LARGE SCALE GENOMIC DNA]</scope>
    <source>
        <strain evidence="9">DFY41</strain>
    </source>
</reference>
<keyword evidence="3 5" id="KW-0274">FAD</keyword>
<dbReference type="Gene3D" id="3.40.50.620">
    <property type="entry name" value="HUPs"/>
    <property type="match status" value="1"/>
</dbReference>
<dbReference type="RefSeq" id="WP_378589467.1">
    <property type="nucleotide sequence ID" value="NZ_JBHSKD010000008.1"/>
</dbReference>
<dbReference type="Proteomes" id="UP001596087">
    <property type="component" value="Unassembled WGS sequence"/>
</dbReference>
<dbReference type="PRINTS" id="PR00147">
    <property type="entry name" value="DNAPHOTLYASE"/>
</dbReference>